<dbReference type="SMART" id="SM00028">
    <property type="entry name" value="TPR"/>
    <property type="match status" value="8"/>
</dbReference>
<reference evidence="6" key="1">
    <citation type="journal article" date="2015" name="ISME J.">
        <title>Draft Genome Sequence of Streptomyces incarnatus NRRL8089, which Produces the Nucleoside Antibiotic Sinefungin.</title>
        <authorList>
            <person name="Oshima K."/>
            <person name="Hattori M."/>
            <person name="Shimizu H."/>
            <person name="Fukuda K."/>
            <person name="Nemoto M."/>
            <person name="Inagaki K."/>
            <person name="Tamura T."/>
        </authorList>
    </citation>
    <scope>NUCLEOTIDE SEQUENCE</scope>
    <source>
        <strain evidence="6">FACHB-1375</strain>
    </source>
</reference>
<evidence type="ECO:0000256" key="1">
    <source>
        <dbReference type="ARBA" id="ARBA00004496"/>
    </source>
</evidence>
<dbReference type="Proteomes" id="UP000641646">
    <property type="component" value="Unassembled WGS sequence"/>
</dbReference>
<feature type="repeat" description="TPR" evidence="4">
    <location>
        <begin position="138"/>
        <end position="171"/>
    </location>
</feature>
<dbReference type="GO" id="GO:0003824">
    <property type="term" value="F:catalytic activity"/>
    <property type="evidence" value="ECO:0007669"/>
    <property type="project" value="InterPro"/>
</dbReference>
<evidence type="ECO:0000313" key="6">
    <source>
        <dbReference type="EMBL" id="MBD2180344.1"/>
    </source>
</evidence>
<keyword evidence="2" id="KW-0963">Cytoplasm</keyword>
<dbReference type="GO" id="GO:0001965">
    <property type="term" value="F:G-protein alpha-subunit binding"/>
    <property type="evidence" value="ECO:0007669"/>
    <property type="project" value="TreeGrafter"/>
</dbReference>
<dbReference type="Gene3D" id="1.25.40.10">
    <property type="entry name" value="Tetratricopeptide repeat domain"/>
    <property type="match status" value="2"/>
</dbReference>
<dbReference type="RefSeq" id="WP_190462450.1">
    <property type="nucleotide sequence ID" value="NZ_JACJPW010000007.1"/>
</dbReference>
<comment type="caution">
    <text evidence="6">The sequence shown here is derived from an EMBL/GenBank/DDBJ whole genome shotgun (WGS) entry which is preliminary data.</text>
</comment>
<protein>
    <submittedName>
        <fullName evidence="6">Tetratricopeptide repeat protein</fullName>
    </submittedName>
</protein>
<dbReference type="SUPFAM" id="SSF48452">
    <property type="entry name" value="TPR-like"/>
    <property type="match status" value="2"/>
</dbReference>
<dbReference type="GO" id="GO:0005938">
    <property type="term" value="C:cell cortex"/>
    <property type="evidence" value="ECO:0007669"/>
    <property type="project" value="TreeGrafter"/>
</dbReference>
<evidence type="ECO:0000256" key="2">
    <source>
        <dbReference type="ARBA" id="ARBA00022490"/>
    </source>
</evidence>
<dbReference type="GO" id="GO:0005092">
    <property type="term" value="F:GDP-dissociation inhibitor activity"/>
    <property type="evidence" value="ECO:0007669"/>
    <property type="project" value="TreeGrafter"/>
</dbReference>
<dbReference type="Gene3D" id="3.40.50.1580">
    <property type="entry name" value="Nucleoside phosphorylase domain"/>
    <property type="match status" value="1"/>
</dbReference>
<keyword evidence="3" id="KW-0677">Repeat</keyword>
<dbReference type="InterPro" id="IPR011990">
    <property type="entry name" value="TPR-like_helical_dom_sf"/>
</dbReference>
<sequence length="803" mass="90749">MTNNLGEFDDEKQQAHQRINITPPGESVLAELGIDIATLNSINPLWKRTQYRAVIQWLLKYKPLQSATKLEQVRGYLEAVYHLREAESWAEAYTVIMTRLNTPTKEELHNQLNTWGYYREQIELYETVLSKVNPITDAICLNGLGDVYLAKGRLSEATDYYSQSVEIAHKVSAYRLEGIAIGGLGNAYLAMGNRNQAIEYYQKQLKISQELGERWIEVIALIGLGNSFNFIGEFKKATRYYLQSQEIAIKVEHKRGRRIALAGLGNIQTAIGQYEIAIEYYNQELEIAKEIGEIAGEGDALWSLGTAYYLMKDYLTALKYYQQSLEIAVELGDAKGKAKRMGSIGVINHSLERYKSAIEYHQHFLIISRDIGDQLGEGEALTNWGITHRELREYSESLEKLYEALKIFRKIENPIEEARVLKSLAEVHQTLDRRNEAIIFVDMALTITNKIKTPLAEVCHKLKNDLLQYKPVDSSQSLNEFLINQIQEQNNLLRFFTTQIQRDTQQVIEAEVISNSPDSQDEQEYRIEEQSWYAPNLPESQEIDENLCESMKKEIDAVIITATDVELRSVTHLLKPYPRRKKILLVYSGPETYYLGKFGAYNTVVTKCRMGAIGEGSVILATEQAQRLWNPKAIIMVGIAFGKDLTKQKIGDVLVASQIISYEQQRVGEEIIYRGSIPPSNTILLNRFENVQNWQFARPDGSYCSLIVGSILSGEKLVDNPDFKATLFQQFPQAVGGEMEGAGLCAASGRVGTAWILVKSICDWGDGKKHKKHQPLAAAAAASLVHHVLSQKTAMNGIKKLIN</sequence>
<evidence type="ECO:0000313" key="7">
    <source>
        <dbReference type="Proteomes" id="UP000641646"/>
    </source>
</evidence>
<gene>
    <name evidence="6" type="ORF">H6G03_04330</name>
</gene>
<dbReference type="PROSITE" id="PS50005">
    <property type="entry name" value="TPR"/>
    <property type="match status" value="4"/>
</dbReference>
<dbReference type="InterPro" id="IPR052386">
    <property type="entry name" value="GPSM"/>
</dbReference>
<comment type="subcellular location">
    <subcellularLocation>
        <location evidence="1">Cytoplasm</location>
    </subcellularLocation>
</comment>
<dbReference type="AlphaFoldDB" id="A0A926VD52"/>
<dbReference type="InterPro" id="IPR019734">
    <property type="entry name" value="TPR_rpt"/>
</dbReference>
<evidence type="ECO:0000256" key="3">
    <source>
        <dbReference type="ARBA" id="ARBA00022737"/>
    </source>
</evidence>
<dbReference type="PANTHER" id="PTHR45954">
    <property type="entry name" value="LD33695P"/>
    <property type="match status" value="1"/>
</dbReference>
<organism evidence="6 7">
    <name type="scientific">Aerosakkonema funiforme FACHB-1375</name>
    <dbReference type="NCBI Taxonomy" id="2949571"/>
    <lineage>
        <taxon>Bacteria</taxon>
        <taxon>Bacillati</taxon>
        <taxon>Cyanobacteriota</taxon>
        <taxon>Cyanophyceae</taxon>
        <taxon>Oscillatoriophycideae</taxon>
        <taxon>Aerosakkonematales</taxon>
        <taxon>Aerosakkonemataceae</taxon>
        <taxon>Aerosakkonema</taxon>
    </lineage>
</organism>
<keyword evidence="4" id="KW-0802">TPR repeat</keyword>
<dbReference type="SUPFAM" id="SSF53167">
    <property type="entry name" value="Purine and uridine phosphorylases"/>
    <property type="match status" value="1"/>
</dbReference>
<dbReference type="EMBL" id="JACJPW010000007">
    <property type="protein sequence ID" value="MBD2180344.1"/>
    <property type="molecule type" value="Genomic_DNA"/>
</dbReference>
<feature type="domain" description="Nucleoside phosphorylase" evidence="5">
    <location>
        <begin position="558"/>
        <end position="789"/>
    </location>
</feature>
<accession>A0A926VD52</accession>
<dbReference type="InterPro" id="IPR035994">
    <property type="entry name" value="Nucleoside_phosphorylase_sf"/>
</dbReference>
<proteinExistence type="predicted"/>
<reference evidence="6" key="2">
    <citation type="submission" date="2020-08" db="EMBL/GenBank/DDBJ databases">
        <authorList>
            <person name="Chen M."/>
            <person name="Teng W."/>
            <person name="Zhao L."/>
            <person name="Hu C."/>
            <person name="Zhou Y."/>
            <person name="Han B."/>
            <person name="Song L."/>
            <person name="Shu W."/>
        </authorList>
    </citation>
    <scope>NUCLEOTIDE SEQUENCE</scope>
    <source>
        <strain evidence="6">FACHB-1375</strain>
    </source>
</reference>
<evidence type="ECO:0000259" key="5">
    <source>
        <dbReference type="Pfam" id="PF01048"/>
    </source>
</evidence>
<feature type="repeat" description="TPR" evidence="4">
    <location>
        <begin position="298"/>
        <end position="331"/>
    </location>
</feature>
<dbReference type="Pfam" id="PF13176">
    <property type="entry name" value="TPR_7"/>
    <property type="match status" value="1"/>
</dbReference>
<dbReference type="Pfam" id="PF13181">
    <property type="entry name" value="TPR_8"/>
    <property type="match status" value="1"/>
</dbReference>
<dbReference type="PANTHER" id="PTHR45954:SF1">
    <property type="entry name" value="LD33695P"/>
    <property type="match status" value="1"/>
</dbReference>
<dbReference type="Pfam" id="PF13424">
    <property type="entry name" value="TPR_12"/>
    <property type="match status" value="2"/>
</dbReference>
<feature type="repeat" description="TPR" evidence="4">
    <location>
        <begin position="178"/>
        <end position="211"/>
    </location>
</feature>
<name>A0A926VD52_9CYAN</name>
<feature type="repeat" description="TPR" evidence="4">
    <location>
        <begin position="258"/>
        <end position="291"/>
    </location>
</feature>
<evidence type="ECO:0000256" key="4">
    <source>
        <dbReference type="PROSITE-ProRule" id="PRU00339"/>
    </source>
</evidence>
<dbReference type="Pfam" id="PF01048">
    <property type="entry name" value="PNP_UDP_1"/>
    <property type="match status" value="1"/>
</dbReference>
<dbReference type="GO" id="GO:0009116">
    <property type="term" value="P:nucleoside metabolic process"/>
    <property type="evidence" value="ECO:0007669"/>
    <property type="project" value="InterPro"/>
</dbReference>
<keyword evidence="7" id="KW-1185">Reference proteome</keyword>
<dbReference type="InterPro" id="IPR000845">
    <property type="entry name" value="Nucleoside_phosphorylase_d"/>
</dbReference>